<evidence type="ECO:0000313" key="8">
    <source>
        <dbReference type="Proteomes" id="UP001152320"/>
    </source>
</evidence>
<keyword evidence="3" id="KW-0964">Secreted</keyword>
<feature type="domain" description="Granulins" evidence="6">
    <location>
        <begin position="438"/>
        <end position="451"/>
    </location>
</feature>
<feature type="domain" description="Granulins" evidence="6">
    <location>
        <begin position="1178"/>
        <end position="1191"/>
    </location>
</feature>
<feature type="domain" description="Granulins" evidence="6">
    <location>
        <begin position="2243"/>
        <end position="2256"/>
    </location>
</feature>
<feature type="domain" description="Granulins" evidence="6">
    <location>
        <begin position="1252"/>
        <end position="1265"/>
    </location>
</feature>
<dbReference type="PANTHER" id="PTHR12274">
    <property type="entry name" value="GRANULIN"/>
    <property type="match status" value="1"/>
</dbReference>
<evidence type="ECO:0000256" key="2">
    <source>
        <dbReference type="ARBA" id="ARBA00010093"/>
    </source>
</evidence>
<feature type="domain" description="Granulins" evidence="6">
    <location>
        <begin position="512"/>
        <end position="525"/>
    </location>
</feature>
<dbReference type="PANTHER" id="PTHR12274:SF3">
    <property type="entry name" value="PROGRANULIN"/>
    <property type="match status" value="1"/>
</dbReference>
<evidence type="ECO:0000256" key="1">
    <source>
        <dbReference type="ARBA" id="ARBA00004613"/>
    </source>
</evidence>
<feature type="domain" description="Granulins" evidence="6">
    <location>
        <begin position="216"/>
        <end position="229"/>
    </location>
</feature>
<feature type="domain" description="Granulins" evidence="6">
    <location>
        <begin position="1548"/>
        <end position="1561"/>
    </location>
</feature>
<dbReference type="InterPro" id="IPR037277">
    <property type="entry name" value="Granulin_sf"/>
</dbReference>
<comment type="caution">
    <text evidence="7">The sequence shown here is derived from an EMBL/GenBank/DDBJ whole genome shotgun (WGS) entry which is preliminary data.</text>
</comment>
<feature type="domain" description="Granulins" evidence="6">
    <location>
        <begin position="68"/>
        <end position="81"/>
    </location>
</feature>
<evidence type="ECO:0000313" key="7">
    <source>
        <dbReference type="EMBL" id="KAJ8024785.1"/>
    </source>
</evidence>
<comment type="similarity">
    <text evidence="2">Belongs to the granulin family.</text>
</comment>
<feature type="domain" description="Granulins" evidence="6">
    <location>
        <begin position="1030"/>
        <end position="1043"/>
    </location>
</feature>
<reference evidence="7" key="1">
    <citation type="submission" date="2021-10" db="EMBL/GenBank/DDBJ databases">
        <title>Tropical sea cucumber genome reveals ecological adaptation and Cuvierian tubules defense mechanism.</title>
        <authorList>
            <person name="Chen T."/>
        </authorList>
    </citation>
    <scope>NUCLEOTIDE SEQUENCE</scope>
    <source>
        <strain evidence="7">Nanhai2018</strain>
        <tissue evidence="7">Muscle</tissue>
    </source>
</reference>
<dbReference type="PROSITE" id="PS00799">
    <property type="entry name" value="GRANULINS"/>
    <property type="match status" value="32"/>
</dbReference>
<dbReference type="SUPFAM" id="SSF57277">
    <property type="entry name" value="Granulin repeat"/>
    <property type="match status" value="27"/>
</dbReference>
<feature type="domain" description="Granulins" evidence="6">
    <location>
        <begin position="1326"/>
        <end position="1339"/>
    </location>
</feature>
<dbReference type="SMART" id="SM00277">
    <property type="entry name" value="GRAN"/>
    <property type="match status" value="32"/>
</dbReference>
<feature type="domain" description="Granulins" evidence="6">
    <location>
        <begin position="1474"/>
        <end position="1487"/>
    </location>
</feature>
<name>A0A9Q1BFL9_HOLLE</name>
<feature type="domain" description="Granulins" evidence="6">
    <location>
        <begin position="2122"/>
        <end position="2135"/>
    </location>
</feature>
<feature type="domain" description="Granulins" evidence="6">
    <location>
        <begin position="364"/>
        <end position="377"/>
    </location>
</feature>
<dbReference type="OrthoDB" id="5854875at2759"/>
<dbReference type="Gene3D" id="2.10.25.160">
    <property type="entry name" value="Granulin"/>
    <property type="match status" value="32"/>
</dbReference>
<feature type="domain" description="Granulins" evidence="6">
    <location>
        <begin position="1400"/>
        <end position="1413"/>
    </location>
</feature>
<dbReference type="Pfam" id="PF00396">
    <property type="entry name" value="Granulin"/>
    <property type="match status" value="32"/>
</dbReference>
<accession>A0A9Q1BFL9</accession>
<proteinExistence type="inferred from homology"/>
<feature type="domain" description="Granulins" evidence="6">
    <location>
        <begin position="290"/>
        <end position="303"/>
    </location>
</feature>
<feature type="domain" description="Granulins" evidence="6">
    <location>
        <begin position="660"/>
        <end position="673"/>
    </location>
</feature>
<feature type="domain" description="Granulins" evidence="6">
    <location>
        <begin position="1776"/>
        <end position="1789"/>
    </location>
</feature>
<feature type="domain" description="Granulins" evidence="6">
    <location>
        <begin position="1622"/>
        <end position="1635"/>
    </location>
</feature>
<feature type="domain" description="Granulins" evidence="6">
    <location>
        <begin position="143"/>
        <end position="156"/>
    </location>
</feature>
<feature type="domain" description="Granulins" evidence="6">
    <location>
        <begin position="1104"/>
        <end position="1117"/>
    </location>
</feature>
<feature type="domain" description="Granulins" evidence="6">
    <location>
        <begin position="1736"/>
        <end position="1749"/>
    </location>
</feature>
<feature type="domain" description="Granulins" evidence="6">
    <location>
        <begin position="882"/>
        <end position="895"/>
    </location>
</feature>
<dbReference type="Proteomes" id="UP001152320">
    <property type="component" value="Chromosome 18"/>
</dbReference>
<feature type="domain" description="Granulins" evidence="6">
    <location>
        <begin position="808"/>
        <end position="821"/>
    </location>
</feature>
<feature type="chain" id="PRO_5040216613" evidence="5">
    <location>
        <begin position="34"/>
        <end position="2280"/>
    </location>
</feature>
<feature type="domain" description="Granulins" evidence="6">
    <location>
        <begin position="1890"/>
        <end position="1903"/>
    </location>
</feature>
<feature type="domain" description="Granulins" evidence="6">
    <location>
        <begin position="1966"/>
        <end position="1979"/>
    </location>
</feature>
<feature type="domain" description="Granulins" evidence="6">
    <location>
        <begin position="1816"/>
        <end position="1829"/>
    </location>
</feature>
<dbReference type="SMART" id="SM00289">
    <property type="entry name" value="WR1"/>
    <property type="match status" value="24"/>
</dbReference>
<evidence type="ECO:0000259" key="6">
    <source>
        <dbReference type="PROSITE" id="PS00799"/>
    </source>
</evidence>
<dbReference type="InterPro" id="IPR006150">
    <property type="entry name" value="Cys_repeat_1"/>
</dbReference>
<feature type="domain" description="Granulins" evidence="6">
    <location>
        <begin position="586"/>
        <end position="599"/>
    </location>
</feature>
<feature type="domain" description="Granulins" evidence="6">
    <location>
        <begin position="1662"/>
        <end position="1675"/>
    </location>
</feature>
<keyword evidence="8" id="KW-1185">Reference proteome</keyword>
<dbReference type="InterPro" id="IPR000118">
    <property type="entry name" value="Granulin"/>
</dbReference>
<evidence type="ECO:0000256" key="5">
    <source>
        <dbReference type="SAM" id="SignalP"/>
    </source>
</evidence>
<sequence>MGRGHASDPKFRQHVEGMKLLLLLCVISPVALGVLCPDQQTRCDSKKTCCLLQSGGYGCCPLPNAVCCSDKEHCCPSGYTCDVEEGTCSKEFETIPWMTKELGEEVESVRCSDGKHYCPDKQTCCAAKNGTVGCCPFEKANCCSDLIHCCPNGYTCEGSSGRCYKDTETISWTDHAEANLESITCPDGSECPDGNTCCLLSSGQYGCCPLPNAVCCSDHLHCCPNGYTCDVSAGTCTKGNEVMTWFEKTEAKSMSVICPDGQSECPDGNTCCKLSSGQYGCCPIPNAVCCSDHLHCCPSGYTCDVSAGTCTKGNEVMTWFEKTEAKVKSVICPDGQSECPDGNTCCKLSSGQYGCCPIPNAVCCSDHLHCCPSGYTCDVSAGTCTKGNEVMTWFEKTEAKVNSVICPDGQSECPDGNTCCKLSSGQYGCCPIPNAVCCSDHLHCCPSGYTCDVSAGTCTKGNEVMTWFEKTEAKVKSVICPDGQSECPDGNTCCKLSSGQYGCCPIPNAVCCSDHLHCCPSGYTCDVSAGTCTKGSKVITWFEKTEAKVKSVICPDGQSECPDGNTCCKLSSGQYGCCPIPNAVCCSDHLHCCPSGYTCDVSAGTCTKGNEVMTWFEKTEAKVKSVICPDGQSECPDGNTCCKLSSGQYGCCPIPNAVCCSDHLHCCPSGYTCDVSAGTCTKGSKVMTWFEKTEAKVRSVICPDGQSECPDGNTCCKLSSGQYGCCPIPNAVCCSDHLHCCPSGYTCDVSAGTCTKGDEVMTWFEKTEAKVKSVICPDGQSECPDGNTCCKLSSGQYGCCPIPNAVCCSDHLHCCPSGYTCDVSAGTCTKGSKVMTWFEKTEAKVNSVICPDGQSECPDGNTCCLLSSGQYGCCPIPNAVCCSDHLHCCPSGYTCDVSAGTCTKGDEVMTWFEKTEAKVKSVICPDGQSECPDGNTCCKLSSGQYGCCPIPNAVCCSDDLHCCPSGYTCDVSAGTCTKGNEVMTWFEKTEAKVKSVICPDGQSECPDGNTCCLLSSGQYGCCPIPNAVCCSDHLHCCPSGYTCDVSAGTCTKGNEVMTWFEKTEAKVKSVICPDGQSECPDGNTCCLLSSGQYGCCPIPNAVCCSDHLHCCPSGYTCDVSAGTCTKGDEVMTWFEKTEAKVKSVICPDGQSECPDGNTCCLLSSGQYGCCPIPNAVCCSDHLHCCPSGYTCDVSAGTCSKGDEVMTWFEKTEAKVTSVICPDGQSECPDGNTCCKLSSGQYGCCPIPNAVCCSDHLHCCPSGYTCDVSAGTCTKGDEVMTWFEKTEAKVKSVICPDGQSECPDGNTCCKLSSGQYGCCPIPNAVCCSDHLHCCPSGYTCDVSAGTCTKGSKVITWFEKTEAKVKSVICPDGQSECPDGNTCCKLSSGQYGCCPIPNAVCCSDHLHCCPSGYTCDVSAGTCTKGSKVITWFEKTEAKVKSVICPDGQSECPDGNTCCKLSSGQYGCCPIPNAVCCSDHLHCCPSGYTCDVSAGTCTKGNEVMTWFEKTEAKVKSVICPDGQSECPDGNTCCKLSSGQYGCCPIPNAVCCSDHLHCCPSGYTCDVSAGTCTKGNEVMTWFEKTEAKVKSVICPDGQSECPDGNTCCLLSSGQYGCCPIPNAVCCSDHLHCCPSGYTCDVSAGTCTKGDEVMTWFEKTEAKAVCCSDHLHCCPSGYTCDVSAGTCTKGNEVMNWFEKTEAKVKSVICPDGQSECPDGNTCCKLSSGQYGCCPIPNAVCCSDHLHCCPSGYTCDVSAGTCTKGDEVMTWFEKTEAKAVCCSDHLHCCPSGYTCDVSAGTCTKGSKVMTWFEKTEAKAVCCSDHLHCCPSGYTCDVSAGTCTKGKEVMTWFEKTEAKVKSVICPDGQSECPDGNTCCKLSSGQYGCCPIPNAVCCSDHLHCCPSGYTCDVSAGTCTKGNEVMTWFEKTEAKVKSVVCPDGQSECPDGNTCCKLSSGQYGCCPIPNVCAVCCSDHLHCCPSGYTCDVSAGTCTKGNEVMTWFEKTEAKVTSVICPDGQSECPDGNTCCKLSSGQYGCCPIPNAVCCSDHLHCCPSGYTCDVSAGTCTKGNEVMTWFEKTRAISSHRNAKVPLQMITCPDNKTICPEFATCCPGDTEYSCCPAPHATCCPDKIHCCPEDFKCINNSTTCQAKNGKSVVAALKKIVGKAVCCRDKQHCCPSGYTCDLVHASCSKGGNSITWFKKVPSLSLPKRSKDMTCPDKYQTCPDNTTCCRINDDLYGCCPHPNAVCCDDGRHCCPAGFSCDAATGTCSDGSKNIPASKKYPSKK</sequence>
<dbReference type="InterPro" id="IPR039036">
    <property type="entry name" value="Granulin_fam"/>
</dbReference>
<feature type="domain" description="Granulins" evidence="6">
    <location>
        <begin position="956"/>
        <end position="969"/>
    </location>
</feature>
<evidence type="ECO:0000256" key="3">
    <source>
        <dbReference type="ARBA" id="ARBA00022525"/>
    </source>
</evidence>
<feature type="domain" description="Granulins" evidence="6">
    <location>
        <begin position="2040"/>
        <end position="2053"/>
    </location>
</feature>
<gene>
    <name evidence="7" type="ORF">HOLleu_34794</name>
</gene>
<organism evidence="7 8">
    <name type="scientific">Holothuria leucospilota</name>
    <name type="common">Black long sea cucumber</name>
    <name type="synonym">Mertensiothuria leucospilota</name>
    <dbReference type="NCBI Taxonomy" id="206669"/>
    <lineage>
        <taxon>Eukaryota</taxon>
        <taxon>Metazoa</taxon>
        <taxon>Echinodermata</taxon>
        <taxon>Eleutherozoa</taxon>
        <taxon>Echinozoa</taxon>
        <taxon>Holothuroidea</taxon>
        <taxon>Aspidochirotacea</taxon>
        <taxon>Aspidochirotida</taxon>
        <taxon>Holothuriidae</taxon>
        <taxon>Holothuria</taxon>
    </lineage>
</organism>
<comment type="subcellular location">
    <subcellularLocation>
        <location evidence="1">Secreted</location>
    </subcellularLocation>
</comment>
<dbReference type="EMBL" id="JAIZAY010000018">
    <property type="protein sequence ID" value="KAJ8024785.1"/>
    <property type="molecule type" value="Genomic_DNA"/>
</dbReference>
<keyword evidence="4" id="KW-1015">Disulfide bond</keyword>
<evidence type="ECO:0000256" key="4">
    <source>
        <dbReference type="ARBA" id="ARBA00023157"/>
    </source>
</evidence>
<feature type="domain" description="Granulins" evidence="6">
    <location>
        <begin position="2164"/>
        <end position="2177"/>
    </location>
</feature>
<feature type="signal peptide" evidence="5">
    <location>
        <begin position="1"/>
        <end position="33"/>
    </location>
</feature>
<feature type="domain" description="Granulins" evidence="6">
    <location>
        <begin position="734"/>
        <end position="747"/>
    </location>
</feature>
<protein>
    <submittedName>
        <fullName evidence="7">Granulin</fullName>
    </submittedName>
</protein>
<keyword evidence="5" id="KW-0732">Signal</keyword>
<dbReference type="FunFam" id="2.10.25.160:FF:000001">
    <property type="entry name" value="Granulin precursor"/>
    <property type="match status" value="23"/>
</dbReference>
<dbReference type="GO" id="GO:0005576">
    <property type="term" value="C:extracellular region"/>
    <property type="evidence" value="ECO:0007669"/>
    <property type="project" value="UniProtKB-SubCell"/>
</dbReference>